<dbReference type="OrthoDB" id="5114244at2"/>
<dbReference type="GO" id="GO:0003700">
    <property type="term" value="F:DNA-binding transcription factor activity"/>
    <property type="evidence" value="ECO:0007669"/>
    <property type="project" value="TreeGrafter"/>
</dbReference>
<dbReference type="SUPFAM" id="SSF51182">
    <property type="entry name" value="RmlC-like cupins"/>
    <property type="match status" value="1"/>
</dbReference>
<sequence>MESTERVNREVTLVAGTDATTDTTQEWAVVGDRIRSARESMGMSVRELARRVDVSASHVSQVERGLASFSVRSLYNVVSVLGVSMDSLFEEAITPEGGPLIDTPSEADVTAEGGPLDESGIVLRRASRPSLKLQSGPRWERLTAKPEEGSEFLEVVYAPNPGAEPPEDYIRHSGREYGVILSGLLNVQIGFSEAQLGPGDSLAFDSRIPHRFWNSGPDEVRAIWFVSDHDDALEGDTPNAAAVGHRNGHDF</sequence>
<keyword evidence="4" id="KW-1185">Reference proteome</keyword>
<keyword evidence="1" id="KW-0238">DNA-binding</keyword>
<accession>A0A2L2BS09</accession>
<dbReference type="SUPFAM" id="SSF47413">
    <property type="entry name" value="lambda repressor-like DNA-binding domains"/>
    <property type="match status" value="1"/>
</dbReference>
<dbReference type="CDD" id="cd00093">
    <property type="entry name" value="HTH_XRE"/>
    <property type="match status" value="1"/>
</dbReference>
<dbReference type="InterPro" id="IPR050807">
    <property type="entry name" value="TransReg_Diox_bact_type"/>
</dbReference>
<evidence type="ECO:0000256" key="1">
    <source>
        <dbReference type="ARBA" id="ARBA00023125"/>
    </source>
</evidence>
<dbReference type="Proteomes" id="UP000243077">
    <property type="component" value="Chromosome"/>
</dbReference>
<dbReference type="AlphaFoldDB" id="A0A2L2BS09"/>
<dbReference type="InterPro" id="IPR013096">
    <property type="entry name" value="Cupin_2"/>
</dbReference>
<dbReference type="InterPro" id="IPR010982">
    <property type="entry name" value="Lambda_DNA-bd_dom_sf"/>
</dbReference>
<dbReference type="SMART" id="SM00530">
    <property type="entry name" value="HTH_XRE"/>
    <property type="match status" value="1"/>
</dbReference>
<evidence type="ECO:0000313" key="3">
    <source>
        <dbReference type="EMBL" id="AVG24448.1"/>
    </source>
</evidence>
<name>A0A2L2BS09_9MICO</name>
<dbReference type="EMBL" id="CP026923">
    <property type="protein sequence ID" value="AVG24448.1"/>
    <property type="molecule type" value="Genomic_DNA"/>
</dbReference>
<organism evidence="3 4">
    <name type="scientific">Pontimonas salivibrio</name>
    <dbReference type="NCBI Taxonomy" id="1159327"/>
    <lineage>
        <taxon>Bacteria</taxon>
        <taxon>Bacillati</taxon>
        <taxon>Actinomycetota</taxon>
        <taxon>Actinomycetes</taxon>
        <taxon>Micrococcales</taxon>
        <taxon>Microbacteriaceae</taxon>
        <taxon>Pontimonas</taxon>
    </lineage>
</organism>
<dbReference type="PANTHER" id="PTHR46797:SF1">
    <property type="entry name" value="METHYLPHOSPHONATE SYNTHASE"/>
    <property type="match status" value="1"/>
</dbReference>
<dbReference type="CDD" id="cd02209">
    <property type="entry name" value="cupin_XRE_C"/>
    <property type="match status" value="1"/>
</dbReference>
<dbReference type="Pfam" id="PF01381">
    <property type="entry name" value="HTH_3"/>
    <property type="match status" value="1"/>
</dbReference>
<dbReference type="InterPro" id="IPR014710">
    <property type="entry name" value="RmlC-like_jellyroll"/>
</dbReference>
<dbReference type="Gene3D" id="2.60.120.10">
    <property type="entry name" value="Jelly Rolls"/>
    <property type="match status" value="1"/>
</dbReference>
<dbReference type="InterPro" id="IPR011051">
    <property type="entry name" value="RmlC_Cupin_sf"/>
</dbReference>
<protein>
    <submittedName>
        <fullName evidence="3">PuuR-like transcription factor</fullName>
    </submittedName>
</protein>
<proteinExistence type="predicted"/>
<dbReference type="KEGG" id="psai:C3B54_111509"/>
<dbReference type="GO" id="GO:0005829">
    <property type="term" value="C:cytosol"/>
    <property type="evidence" value="ECO:0007669"/>
    <property type="project" value="TreeGrafter"/>
</dbReference>
<dbReference type="PANTHER" id="PTHR46797">
    <property type="entry name" value="HTH-TYPE TRANSCRIPTIONAL REGULATOR"/>
    <property type="match status" value="1"/>
</dbReference>
<feature type="domain" description="HTH cro/C1-type" evidence="2">
    <location>
        <begin position="34"/>
        <end position="88"/>
    </location>
</feature>
<evidence type="ECO:0000259" key="2">
    <source>
        <dbReference type="PROSITE" id="PS50943"/>
    </source>
</evidence>
<gene>
    <name evidence="3" type="ORF">C3B54_111509</name>
</gene>
<evidence type="ECO:0000313" key="4">
    <source>
        <dbReference type="Proteomes" id="UP000243077"/>
    </source>
</evidence>
<dbReference type="GO" id="GO:0003677">
    <property type="term" value="F:DNA binding"/>
    <property type="evidence" value="ECO:0007669"/>
    <property type="project" value="UniProtKB-KW"/>
</dbReference>
<dbReference type="InterPro" id="IPR001387">
    <property type="entry name" value="Cro/C1-type_HTH"/>
</dbReference>
<dbReference type="Pfam" id="PF07883">
    <property type="entry name" value="Cupin_2"/>
    <property type="match status" value="1"/>
</dbReference>
<reference evidence="3 4" key="1">
    <citation type="submission" date="2018-02" db="EMBL/GenBank/DDBJ databases">
        <title>Complete genome of the streamlined marine actinobacterium Pontimonas salivibrio CL-TW6 adapted to coastal planktonic lifestype.</title>
        <authorList>
            <person name="Cho B.C."/>
            <person name="Hardies S.C."/>
            <person name="Jang G.I."/>
            <person name="Hwang C.Y."/>
        </authorList>
    </citation>
    <scope>NUCLEOTIDE SEQUENCE [LARGE SCALE GENOMIC DNA]</scope>
    <source>
        <strain evidence="3 4">CL-TW6</strain>
    </source>
</reference>
<dbReference type="Gene3D" id="1.10.260.40">
    <property type="entry name" value="lambda repressor-like DNA-binding domains"/>
    <property type="match status" value="1"/>
</dbReference>
<dbReference type="PROSITE" id="PS50943">
    <property type="entry name" value="HTH_CROC1"/>
    <property type="match status" value="1"/>
</dbReference>